<evidence type="ECO:0000313" key="2">
    <source>
        <dbReference type="Proteomes" id="UP001164539"/>
    </source>
</evidence>
<protein>
    <submittedName>
        <fullName evidence="1">D-alanine--D-alanine ligase</fullName>
    </submittedName>
</protein>
<reference evidence="1 2" key="1">
    <citation type="journal article" date="2023" name="Science">
        <title>Complex scaffold remodeling in plant triterpene biosynthesis.</title>
        <authorList>
            <person name="De La Pena R."/>
            <person name="Hodgson H."/>
            <person name="Liu J.C."/>
            <person name="Stephenson M.J."/>
            <person name="Martin A.C."/>
            <person name="Owen C."/>
            <person name="Harkess A."/>
            <person name="Leebens-Mack J."/>
            <person name="Jimenez L.E."/>
            <person name="Osbourn A."/>
            <person name="Sattely E.S."/>
        </authorList>
    </citation>
    <scope>NUCLEOTIDE SEQUENCE [LARGE SCALE GENOMIC DNA]</scope>
    <source>
        <strain evidence="2">cv. JPN11</strain>
        <tissue evidence="1">Leaf</tissue>
    </source>
</reference>
<comment type="caution">
    <text evidence="1">The sequence shown here is derived from an EMBL/GenBank/DDBJ whole genome shotgun (WGS) entry which is preliminary data.</text>
</comment>
<gene>
    <name evidence="1" type="ORF">OWV82_021241</name>
</gene>
<organism evidence="1 2">
    <name type="scientific">Melia azedarach</name>
    <name type="common">Chinaberry tree</name>
    <dbReference type="NCBI Taxonomy" id="155640"/>
    <lineage>
        <taxon>Eukaryota</taxon>
        <taxon>Viridiplantae</taxon>
        <taxon>Streptophyta</taxon>
        <taxon>Embryophyta</taxon>
        <taxon>Tracheophyta</taxon>
        <taxon>Spermatophyta</taxon>
        <taxon>Magnoliopsida</taxon>
        <taxon>eudicotyledons</taxon>
        <taxon>Gunneridae</taxon>
        <taxon>Pentapetalae</taxon>
        <taxon>rosids</taxon>
        <taxon>malvids</taxon>
        <taxon>Sapindales</taxon>
        <taxon>Meliaceae</taxon>
        <taxon>Melia</taxon>
    </lineage>
</organism>
<keyword evidence="2" id="KW-1185">Reference proteome</keyword>
<dbReference type="Proteomes" id="UP001164539">
    <property type="component" value="Chromosome 12"/>
</dbReference>
<keyword evidence="1" id="KW-0436">Ligase</keyword>
<dbReference type="EMBL" id="CM051405">
    <property type="protein sequence ID" value="KAJ4704312.1"/>
    <property type="molecule type" value="Genomic_DNA"/>
</dbReference>
<proteinExistence type="predicted"/>
<name>A0ACC1WZ59_MELAZ</name>
<evidence type="ECO:0000313" key="1">
    <source>
        <dbReference type="EMBL" id="KAJ4704312.1"/>
    </source>
</evidence>
<accession>A0ACC1WZ59</accession>
<sequence length="955" mass="105248">MSSLAFSSNLSLLRSDRNHAAAGLLFRSTKLYWSLNPKLKSAGYSSKRTRSGTEVTRASAEVVVEMEDRAMEKEERGRVLRVGLVCGGPSAERGISLNSARSVLDHIQGDDLRVSCYYIDCDLNAYAISSAQVYSNTPADFDFKLESLAQGFGSLAEFAEHLAANVDIVFPTIHGRFGEDGGFQELLEKYNIPFVGTGSSECRQAFDKYNASLELSKQGFITIPSFLLQGSEMNESELSNWFVRNKLDPNSGKVVVKPTRAGSSIGVTVAYGVADSLRKAKQIMLEGIDDRVLVETFLEGGSEFTAIVLDVGTGLDCHPVVLLPTEVELQFHGSSDVREKDAIFNYRRKYLPTQQVVYHTPPRFPIDVINNIRQGASLLFQQLGLRDFARIDGWFLPSSTSVFSSSENKYGRTESGTVMFTDINLISGMEQTSFLFQQASKVGFSHSNILRTIVHRACLRFPNLASYSSASGHLPGKSNASRLAEALNKPEGIHKVFVIFGGDTSERQVSLMSGTNVWLNLLAFSDIEVSPCLLAPSIDYSSSTDSNNEDSDVSSRAVWSLPYSLVLRHTTEEVLAACVEAIEPDRAAFTSHLRKHVMNDLIEGLKKHNWFTGFNIADELPVRYSLKEWIKLAKEFQATVFIAVHGGIGEDGTLQSLLEAEGVPYTGPGVMASKTCMDKVATSLALNHLADLGVLTINKDVWRKEDLLNMPVLDIWNELTSKLQCKTLCVKPARDGCSTGVARLCCPEDLAVYVKALEECLVQIPPDSFSRAHGMIEMPNPPPELLIFEPFIETDEILFSSKSTNKNADRLMWKGNSRWVEVTVGVIGKRGSMHSLMPSVTVKETGDILSLEEKFQGGTGINLTPPPASIMSIEALERCKQHIELIANTLQLEGFSRIDAFVNVDTGEVLIIEVNTVPGMTPSTVLIHQALAEQPPMYPHQFFRKLLDLGSERFI</sequence>